<dbReference type="AlphaFoldDB" id="F6XSM1"/>
<sequence>MKLFHVWSVAMTTMFVVRTSARPTTQTTPDLLQKFLSTLGPNTEGSSDPGDLTSPSFLIPRLIYSLSQDYDYIVSHDKKQRHVRRGAPFPRNWKHGKKPHGGTDSSVTQSRYRARYNRPRCYMNHSGECRRIVKCGFLSPLDRISRNPKFGCKHLPNFAASRRL</sequence>
<dbReference type="HOGENOM" id="CLU_1618407_0_0_1"/>
<dbReference type="Proteomes" id="UP000008144">
    <property type="component" value="Chromosome 10"/>
</dbReference>
<organism evidence="3 4">
    <name type="scientific">Ciona intestinalis</name>
    <name type="common">Transparent sea squirt</name>
    <name type="synonym">Ascidia intestinalis</name>
    <dbReference type="NCBI Taxonomy" id="7719"/>
    <lineage>
        <taxon>Eukaryota</taxon>
        <taxon>Metazoa</taxon>
        <taxon>Chordata</taxon>
        <taxon>Tunicata</taxon>
        <taxon>Ascidiacea</taxon>
        <taxon>Phlebobranchia</taxon>
        <taxon>Cionidae</taxon>
        <taxon>Ciona</taxon>
    </lineage>
</organism>
<dbReference type="EMBL" id="EAAA01000624">
    <property type="status" value="NOT_ANNOTATED_CDS"/>
    <property type="molecule type" value="Genomic_DNA"/>
</dbReference>
<gene>
    <name evidence="3" type="primary">LOC100185743</name>
</gene>
<feature type="chain" id="PRO_5014090412" evidence="2">
    <location>
        <begin position="22"/>
        <end position="164"/>
    </location>
</feature>
<feature type="signal peptide" evidence="2">
    <location>
        <begin position="1"/>
        <end position="21"/>
    </location>
</feature>
<name>F6XSM1_CIOIN</name>
<protein>
    <submittedName>
        <fullName evidence="3">Uncharacterized LOC100185743</fullName>
    </submittedName>
</protein>
<reference evidence="3" key="4">
    <citation type="submission" date="2025-09" db="UniProtKB">
        <authorList>
            <consortium name="Ensembl"/>
        </authorList>
    </citation>
    <scope>IDENTIFICATION</scope>
</reference>
<accession>A0A1W2W5M8</accession>
<reference evidence="3" key="3">
    <citation type="submission" date="2025-08" db="UniProtKB">
        <authorList>
            <consortium name="Ensembl"/>
        </authorList>
    </citation>
    <scope>IDENTIFICATION</scope>
</reference>
<accession>F6XSM1</accession>
<evidence type="ECO:0000256" key="1">
    <source>
        <dbReference type="SAM" id="MobiDB-lite"/>
    </source>
</evidence>
<dbReference type="GeneID" id="100185743"/>
<keyword evidence="2" id="KW-0732">Signal</keyword>
<dbReference type="Ensembl" id="ENSCINT00000015941.3">
    <property type="protein sequence ID" value="ENSCINP00000015941.3"/>
    <property type="gene ID" value="ENSCING00000007778.3"/>
</dbReference>
<dbReference type="OMA" id="RYNRPRC"/>
<evidence type="ECO:0000313" key="3">
    <source>
        <dbReference type="Ensembl" id="ENSCINP00000015941.3"/>
    </source>
</evidence>
<proteinExistence type="predicted"/>
<keyword evidence="4" id="KW-1185">Reference proteome</keyword>
<dbReference type="InParanoid" id="F6XSM1"/>
<evidence type="ECO:0000256" key="2">
    <source>
        <dbReference type="SAM" id="SignalP"/>
    </source>
</evidence>
<reference evidence="3" key="2">
    <citation type="journal article" date="2008" name="Genome Biol.">
        <title>Improved genome assembly and evidence-based global gene model set for the chordate Ciona intestinalis: new insight into intron and operon populations.</title>
        <authorList>
            <person name="Satou Y."/>
            <person name="Mineta K."/>
            <person name="Ogasawara M."/>
            <person name="Sasakura Y."/>
            <person name="Shoguchi E."/>
            <person name="Ueno K."/>
            <person name="Yamada L."/>
            <person name="Matsumoto J."/>
            <person name="Wasserscheid J."/>
            <person name="Dewar K."/>
            <person name="Wiley G.B."/>
            <person name="Macmil S.L."/>
            <person name="Roe B.A."/>
            <person name="Zeller R.W."/>
            <person name="Hastings K.E."/>
            <person name="Lemaire P."/>
            <person name="Lindquist E."/>
            <person name="Endo T."/>
            <person name="Hotta K."/>
            <person name="Inaba K."/>
        </authorList>
    </citation>
    <scope>NUCLEOTIDE SEQUENCE [LARGE SCALE GENOMIC DNA]</scope>
    <source>
        <strain evidence="3">wild type</strain>
    </source>
</reference>
<dbReference type="RefSeq" id="XP_002119408.1">
    <property type="nucleotide sequence ID" value="XM_002119372.5"/>
</dbReference>
<reference evidence="4" key="1">
    <citation type="journal article" date="2002" name="Science">
        <title>The draft genome of Ciona intestinalis: insights into chordate and vertebrate origins.</title>
        <authorList>
            <person name="Dehal P."/>
            <person name="Satou Y."/>
            <person name="Campbell R.K."/>
            <person name="Chapman J."/>
            <person name="Degnan B."/>
            <person name="De Tomaso A."/>
            <person name="Davidson B."/>
            <person name="Di Gregorio A."/>
            <person name="Gelpke M."/>
            <person name="Goodstein D.M."/>
            <person name="Harafuji N."/>
            <person name="Hastings K.E."/>
            <person name="Ho I."/>
            <person name="Hotta K."/>
            <person name="Huang W."/>
            <person name="Kawashima T."/>
            <person name="Lemaire P."/>
            <person name="Martinez D."/>
            <person name="Meinertzhagen I.A."/>
            <person name="Necula S."/>
            <person name="Nonaka M."/>
            <person name="Putnam N."/>
            <person name="Rash S."/>
            <person name="Saiga H."/>
            <person name="Satake M."/>
            <person name="Terry A."/>
            <person name="Yamada L."/>
            <person name="Wang H.G."/>
            <person name="Awazu S."/>
            <person name="Azumi K."/>
            <person name="Boore J."/>
            <person name="Branno M."/>
            <person name="Chin-Bow S."/>
            <person name="DeSantis R."/>
            <person name="Doyle S."/>
            <person name="Francino P."/>
            <person name="Keys D.N."/>
            <person name="Haga S."/>
            <person name="Hayashi H."/>
            <person name="Hino K."/>
            <person name="Imai K.S."/>
            <person name="Inaba K."/>
            <person name="Kano S."/>
            <person name="Kobayashi K."/>
            <person name="Kobayashi M."/>
            <person name="Lee B.I."/>
            <person name="Makabe K.W."/>
            <person name="Manohar C."/>
            <person name="Matassi G."/>
            <person name="Medina M."/>
            <person name="Mochizuki Y."/>
            <person name="Mount S."/>
            <person name="Morishita T."/>
            <person name="Miura S."/>
            <person name="Nakayama A."/>
            <person name="Nishizaka S."/>
            <person name="Nomoto H."/>
            <person name="Ohta F."/>
            <person name="Oishi K."/>
            <person name="Rigoutsos I."/>
            <person name="Sano M."/>
            <person name="Sasaki A."/>
            <person name="Sasakura Y."/>
            <person name="Shoguchi E."/>
            <person name="Shin-i T."/>
            <person name="Spagnuolo A."/>
            <person name="Stainier D."/>
            <person name="Suzuki M.M."/>
            <person name="Tassy O."/>
            <person name="Takatori N."/>
            <person name="Tokuoka M."/>
            <person name="Yagi K."/>
            <person name="Yoshizaki F."/>
            <person name="Wada S."/>
            <person name="Zhang C."/>
            <person name="Hyatt P.D."/>
            <person name="Larimer F."/>
            <person name="Detter C."/>
            <person name="Doggett N."/>
            <person name="Glavina T."/>
            <person name="Hawkins T."/>
            <person name="Richardson P."/>
            <person name="Lucas S."/>
            <person name="Kohara Y."/>
            <person name="Levine M."/>
            <person name="Satoh N."/>
            <person name="Rokhsar D.S."/>
        </authorList>
    </citation>
    <scope>NUCLEOTIDE SEQUENCE [LARGE SCALE GENOMIC DNA]</scope>
</reference>
<dbReference type="KEGG" id="cin:100185743"/>
<feature type="region of interest" description="Disordered" evidence="1">
    <location>
        <begin position="81"/>
        <end position="109"/>
    </location>
</feature>
<evidence type="ECO:0000313" key="4">
    <source>
        <dbReference type="Proteomes" id="UP000008144"/>
    </source>
</evidence>